<reference evidence="12" key="1">
    <citation type="submission" date="2022-07" db="EMBL/GenBank/DDBJ databases">
        <authorList>
            <person name="Trinca V."/>
            <person name="Uliana J.V.C."/>
            <person name="Torres T.T."/>
            <person name="Ward R.J."/>
            <person name="Monesi N."/>
        </authorList>
    </citation>
    <scope>NUCLEOTIDE SEQUENCE</scope>
    <source>
        <strain evidence="12">HSMRA1968</strain>
        <tissue evidence="12">Whole embryos</tissue>
    </source>
</reference>
<dbReference type="OrthoDB" id="2418081at2759"/>
<evidence type="ECO:0000256" key="1">
    <source>
        <dbReference type="ARBA" id="ARBA00004496"/>
    </source>
</evidence>
<evidence type="ECO:0000256" key="4">
    <source>
        <dbReference type="ARBA" id="ARBA00022490"/>
    </source>
</evidence>
<sequence>MALNPVVLKASAKHTSTLIFLHGLGDTGHGWVDAMGAIRPPHMKVICPNAKTMPVTLNSGFEMPSWFDLKSLEISGEEDTDGIKKAATNVHSMIQSEIQAGIPASRIILGGFSQGGALALYAGLTFVEPLAGIMALSCWLPLGKSFPAARKAPDTVPIIQCHGDCDPLVKYSYGQMSSSLLKTFMKNTQFSTYRGMSHSSSNEEMDDLKTFIEKYIPTAV</sequence>
<dbReference type="AlphaFoldDB" id="A0A9Q0RVC5"/>
<dbReference type="EMBL" id="WJQU01002060">
    <property type="protein sequence ID" value="KAJ6633363.1"/>
    <property type="molecule type" value="Genomic_DNA"/>
</dbReference>
<dbReference type="PANTHER" id="PTHR10655">
    <property type="entry name" value="LYSOPHOSPHOLIPASE-RELATED"/>
    <property type="match status" value="1"/>
</dbReference>
<dbReference type="GO" id="GO:0052689">
    <property type="term" value="F:carboxylic ester hydrolase activity"/>
    <property type="evidence" value="ECO:0007669"/>
    <property type="project" value="TreeGrafter"/>
</dbReference>
<evidence type="ECO:0000256" key="5">
    <source>
        <dbReference type="ARBA" id="ARBA00022801"/>
    </source>
</evidence>
<evidence type="ECO:0000256" key="9">
    <source>
        <dbReference type="ARBA" id="ARBA00047337"/>
    </source>
</evidence>
<evidence type="ECO:0000313" key="12">
    <source>
        <dbReference type="EMBL" id="KAJ6633363.1"/>
    </source>
</evidence>
<proteinExistence type="inferred from homology"/>
<dbReference type="EC" id="3.1.2.22" evidence="3"/>
<keyword evidence="4" id="KW-0963">Cytoplasm</keyword>
<keyword evidence="7" id="KW-0443">Lipid metabolism</keyword>
<keyword evidence="5" id="KW-0378">Hydrolase</keyword>
<comment type="similarity">
    <text evidence="2">Belongs to the AB hydrolase superfamily. AB hydrolase 2 family.</text>
</comment>
<protein>
    <recommendedName>
        <fullName evidence="3">palmitoyl-protein hydrolase</fullName>
        <ecNumber evidence="3">3.1.2.22</ecNumber>
    </recommendedName>
    <alternativeName>
        <fullName evidence="8">Palmitoyl-protein hydrolase</fullName>
    </alternativeName>
</protein>
<evidence type="ECO:0000256" key="6">
    <source>
        <dbReference type="ARBA" id="ARBA00022832"/>
    </source>
</evidence>
<dbReference type="InterPro" id="IPR050565">
    <property type="entry name" value="LYPA1-2/EST-like"/>
</dbReference>
<dbReference type="InterPro" id="IPR029058">
    <property type="entry name" value="AB_hydrolase_fold"/>
</dbReference>
<dbReference type="Gene3D" id="3.40.50.1820">
    <property type="entry name" value="alpha/beta hydrolase"/>
    <property type="match status" value="1"/>
</dbReference>
<dbReference type="Proteomes" id="UP001151699">
    <property type="component" value="Unassembled WGS sequence"/>
</dbReference>
<dbReference type="SUPFAM" id="SSF53474">
    <property type="entry name" value="alpha/beta-Hydrolases"/>
    <property type="match status" value="1"/>
</dbReference>
<feature type="domain" description="Phospholipase/carboxylesterase/thioesterase" evidence="11">
    <location>
        <begin position="5"/>
        <end position="215"/>
    </location>
</feature>
<dbReference type="FunFam" id="3.40.50.1820:FF:000010">
    <property type="entry name" value="Acyl-protein thioesterase 2"/>
    <property type="match status" value="1"/>
</dbReference>
<keyword evidence="13" id="KW-1185">Reference proteome</keyword>
<dbReference type="InterPro" id="IPR003140">
    <property type="entry name" value="PLipase/COase/thioEstase"/>
</dbReference>
<dbReference type="PANTHER" id="PTHR10655:SF68">
    <property type="entry name" value="PALMITOYL-PROTEIN HYDROLASE"/>
    <property type="match status" value="1"/>
</dbReference>
<evidence type="ECO:0000256" key="7">
    <source>
        <dbReference type="ARBA" id="ARBA00023098"/>
    </source>
</evidence>
<dbReference type="GO" id="GO:0008474">
    <property type="term" value="F:palmitoyl-(protein) hydrolase activity"/>
    <property type="evidence" value="ECO:0007669"/>
    <property type="project" value="UniProtKB-EC"/>
</dbReference>
<comment type="catalytic activity">
    <reaction evidence="9">
        <text>S-hexadecanoyl-L-cysteinyl-[protein] + H2O = L-cysteinyl-[protein] + hexadecanoate + H(+)</text>
        <dbReference type="Rhea" id="RHEA:19233"/>
        <dbReference type="Rhea" id="RHEA-COMP:10131"/>
        <dbReference type="Rhea" id="RHEA-COMP:11032"/>
        <dbReference type="ChEBI" id="CHEBI:7896"/>
        <dbReference type="ChEBI" id="CHEBI:15377"/>
        <dbReference type="ChEBI" id="CHEBI:15378"/>
        <dbReference type="ChEBI" id="CHEBI:29950"/>
        <dbReference type="ChEBI" id="CHEBI:74151"/>
        <dbReference type="EC" id="3.1.2.22"/>
    </reaction>
</comment>
<name>A0A9Q0RVC5_9DIPT</name>
<dbReference type="GO" id="GO:0005737">
    <property type="term" value="C:cytoplasm"/>
    <property type="evidence" value="ECO:0007669"/>
    <property type="project" value="UniProtKB-SubCell"/>
</dbReference>
<evidence type="ECO:0000256" key="3">
    <source>
        <dbReference type="ARBA" id="ARBA00012423"/>
    </source>
</evidence>
<dbReference type="GO" id="GO:0006631">
    <property type="term" value="P:fatty acid metabolic process"/>
    <property type="evidence" value="ECO:0007669"/>
    <property type="project" value="UniProtKB-KW"/>
</dbReference>
<accession>A0A9Q0RVC5</accession>
<evidence type="ECO:0000256" key="2">
    <source>
        <dbReference type="ARBA" id="ARBA00006499"/>
    </source>
</evidence>
<gene>
    <name evidence="12" type="primary">LYPLA1</name>
    <name evidence="12" type="ORF">Bhyg_15944</name>
</gene>
<evidence type="ECO:0000313" key="13">
    <source>
        <dbReference type="Proteomes" id="UP001151699"/>
    </source>
</evidence>
<comment type="subcellular location">
    <subcellularLocation>
        <location evidence="1">Cytoplasm</location>
    </subcellularLocation>
</comment>
<organism evidence="12 13">
    <name type="scientific">Pseudolycoriella hygida</name>
    <dbReference type="NCBI Taxonomy" id="35572"/>
    <lineage>
        <taxon>Eukaryota</taxon>
        <taxon>Metazoa</taxon>
        <taxon>Ecdysozoa</taxon>
        <taxon>Arthropoda</taxon>
        <taxon>Hexapoda</taxon>
        <taxon>Insecta</taxon>
        <taxon>Pterygota</taxon>
        <taxon>Neoptera</taxon>
        <taxon>Endopterygota</taxon>
        <taxon>Diptera</taxon>
        <taxon>Nematocera</taxon>
        <taxon>Sciaroidea</taxon>
        <taxon>Sciaridae</taxon>
        <taxon>Pseudolycoriella</taxon>
    </lineage>
</organism>
<comment type="caution">
    <text evidence="12">The sequence shown here is derived from an EMBL/GenBank/DDBJ whole genome shotgun (WGS) entry which is preliminary data.</text>
</comment>
<comment type="catalytic activity">
    <reaction evidence="10">
        <text>1-hexadecanoyl-sn-glycero-3-phosphocholine + H2O = sn-glycerol 3-phosphocholine + hexadecanoate + H(+)</text>
        <dbReference type="Rhea" id="RHEA:40435"/>
        <dbReference type="ChEBI" id="CHEBI:7896"/>
        <dbReference type="ChEBI" id="CHEBI:15377"/>
        <dbReference type="ChEBI" id="CHEBI:15378"/>
        <dbReference type="ChEBI" id="CHEBI:16870"/>
        <dbReference type="ChEBI" id="CHEBI:72998"/>
    </reaction>
    <physiologicalReaction direction="left-to-right" evidence="10">
        <dbReference type="Rhea" id="RHEA:40436"/>
    </physiologicalReaction>
</comment>
<evidence type="ECO:0000256" key="10">
    <source>
        <dbReference type="ARBA" id="ARBA00048656"/>
    </source>
</evidence>
<evidence type="ECO:0000256" key="8">
    <source>
        <dbReference type="ARBA" id="ARBA00031195"/>
    </source>
</evidence>
<dbReference type="Pfam" id="PF02230">
    <property type="entry name" value="Abhydrolase_2"/>
    <property type="match status" value="1"/>
</dbReference>
<evidence type="ECO:0000259" key="11">
    <source>
        <dbReference type="Pfam" id="PF02230"/>
    </source>
</evidence>
<keyword evidence="6" id="KW-0276">Fatty acid metabolism</keyword>